<gene>
    <name evidence="1" type="ORF">SGLAD_v1c01300</name>
</gene>
<dbReference type="AlphaFoldDB" id="A0A4V1AQ56"/>
<dbReference type="OrthoDB" id="388678at2"/>
<sequence length="371" mass="43090">MKTLLKIFTVISLVTTPSFTIACQDNNSYDDIERPEPELPIQKIGFENVIVDDIDIQKISYNYDLYEQIINKLTKAGFKINNLNITLKKIGVGVINKDTSDLFRNGKYEWTFLDKNNENNKITASIIIRNSQHLADLFTNLSLGTIYDSRPRSILISLLTNNLGLINMINSIADQLIDEKKFIYNEDNTSAKIEVTKEDDFPKLSQGKEGIPKKFYGVIKVDYNVKPFDYQKVEDDKKRGVSLEELWKNINDYEESSDKKFNYNVGVINQLNIYSFLMTLIINNFSDYKSQIYWPILINDIVSDGDEAFNYKQSDQQGAINGKDYMVEIKFKPYSKSLPINNLNEEIDKVSYIIDQKENVKFYFRYLKEIK</sequence>
<protein>
    <recommendedName>
        <fullName evidence="3">Lipoprotein</fullName>
    </recommendedName>
</protein>
<reference evidence="1 2" key="1">
    <citation type="submission" date="2019-03" db="EMBL/GenBank/DDBJ databases">
        <title>Complete genome sequence of Spiroplasma gladiatoris TG-1 (DSM 22552).</title>
        <authorList>
            <person name="Lin Y.-C."/>
            <person name="Chou L."/>
            <person name="Kuo C.-H."/>
        </authorList>
    </citation>
    <scope>NUCLEOTIDE SEQUENCE [LARGE SCALE GENOMIC DNA]</scope>
    <source>
        <strain evidence="1 2">TG-1</strain>
    </source>
</reference>
<proteinExistence type="predicted"/>
<evidence type="ECO:0008006" key="3">
    <source>
        <dbReference type="Google" id="ProtNLM"/>
    </source>
</evidence>
<keyword evidence="2" id="KW-1185">Reference proteome</keyword>
<dbReference type="RefSeq" id="WP_134297131.1">
    <property type="nucleotide sequence ID" value="NZ_CP038013.1"/>
</dbReference>
<dbReference type="KEGG" id="sgq:SGLAD_v1c01300"/>
<dbReference type="Proteomes" id="UP000294309">
    <property type="component" value="Chromosome"/>
</dbReference>
<accession>A0A4V1AQ56</accession>
<organism evidence="1 2">
    <name type="scientific">Spiroplasma gladiatoris</name>
    <dbReference type="NCBI Taxonomy" id="2143"/>
    <lineage>
        <taxon>Bacteria</taxon>
        <taxon>Bacillati</taxon>
        <taxon>Mycoplasmatota</taxon>
        <taxon>Mollicutes</taxon>
        <taxon>Entomoplasmatales</taxon>
        <taxon>Spiroplasmataceae</taxon>
        <taxon>Spiroplasma</taxon>
    </lineage>
</organism>
<name>A0A4V1AQ56_9MOLU</name>
<evidence type="ECO:0000313" key="2">
    <source>
        <dbReference type="Proteomes" id="UP000294309"/>
    </source>
</evidence>
<dbReference type="EMBL" id="CP038013">
    <property type="protein sequence ID" value="QBQ07329.1"/>
    <property type="molecule type" value="Genomic_DNA"/>
</dbReference>
<dbReference type="PROSITE" id="PS51257">
    <property type="entry name" value="PROKAR_LIPOPROTEIN"/>
    <property type="match status" value="1"/>
</dbReference>
<evidence type="ECO:0000313" key="1">
    <source>
        <dbReference type="EMBL" id="QBQ07329.1"/>
    </source>
</evidence>